<keyword evidence="3" id="KW-1185">Reference proteome</keyword>
<dbReference type="EMBL" id="KI669461">
    <property type="protein sequence ID" value="OCF59021.1"/>
    <property type="molecule type" value="Genomic_DNA"/>
</dbReference>
<dbReference type="Proteomes" id="UP000092583">
    <property type="component" value="Unassembled WGS sequence"/>
</dbReference>
<protein>
    <submittedName>
        <fullName evidence="2">Uncharacterized protein</fullName>
    </submittedName>
</protein>
<keyword evidence="1" id="KW-0732">Signal</keyword>
<proteinExistence type="predicted"/>
<evidence type="ECO:0000313" key="3">
    <source>
        <dbReference type="Proteomes" id="UP000092583"/>
    </source>
</evidence>
<evidence type="ECO:0000313" key="2">
    <source>
        <dbReference type="EMBL" id="OCF59021.1"/>
    </source>
</evidence>
<accession>A0A1B9IU05</accession>
<organism evidence="2 3">
    <name type="scientific">Kwoniella mangroviensis CBS 10435</name>
    <dbReference type="NCBI Taxonomy" id="1331196"/>
    <lineage>
        <taxon>Eukaryota</taxon>
        <taxon>Fungi</taxon>
        <taxon>Dikarya</taxon>
        <taxon>Basidiomycota</taxon>
        <taxon>Agaricomycotina</taxon>
        <taxon>Tremellomycetes</taxon>
        <taxon>Tremellales</taxon>
        <taxon>Cryptococcaceae</taxon>
        <taxon>Kwoniella</taxon>
    </lineage>
</organism>
<dbReference type="AlphaFoldDB" id="A0A1B9IU05"/>
<feature type="chain" id="PRO_5008628906" evidence="1">
    <location>
        <begin position="22"/>
        <end position="257"/>
    </location>
</feature>
<reference evidence="2 3" key="1">
    <citation type="submission" date="2013-07" db="EMBL/GenBank/DDBJ databases">
        <title>The Genome Sequence of Kwoniella mangroviensis CBS10435.</title>
        <authorList>
            <consortium name="The Broad Institute Genome Sequencing Platform"/>
            <person name="Cuomo C."/>
            <person name="Litvintseva A."/>
            <person name="Chen Y."/>
            <person name="Heitman J."/>
            <person name="Sun S."/>
            <person name="Springer D."/>
            <person name="Dromer F."/>
            <person name="Young S.K."/>
            <person name="Zeng Q."/>
            <person name="Gargeya S."/>
            <person name="Fitzgerald M."/>
            <person name="Abouelleil A."/>
            <person name="Alvarado L."/>
            <person name="Berlin A.M."/>
            <person name="Chapman S.B."/>
            <person name="Dewar J."/>
            <person name="Goldberg J."/>
            <person name="Griggs A."/>
            <person name="Gujja S."/>
            <person name="Hansen M."/>
            <person name="Howarth C."/>
            <person name="Imamovic A."/>
            <person name="Larimer J."/>
            <person name="McCowan C."/>
            <person name="Murphy C."/>
            <person name="Pearson M."/>
            <person name="Priest M."/>
            <person name="Roberts A."/>
            <person name="Saif S."/>
            <person name="Shea T."/>
            <person name="Sykes S."/>
            <person name="Wortman J."/>
            <person name="Nusbaum C."/>
            <person name="Birren B."/>
        </authorList>
    </citation>
    <scope>NUCLEOTIDE SEQUENCE [LARGE SCALE GENOMIC DNA]</scope>
    <source>
        <strain evidence="2 3">CBS 10435</strain>
    </source>
</reference>
<evidence type="ECO:0000256" key="1">
    <source>
        <dbReference type="SAM" id="SignalP"/>
    </source>
</evidence>
<feature type="signal peptide" evidence="1">
    <location>
        <begin position="1"/>
        <end position="21"/>
    </location>
</feature>
<gene>
    <name evidence="2" type="ORF">L486_03519</name>
</gene>
<reference evidence="3" key="2">
    <citation type="submission" date="2013-12" db="EMBL/GenBank/DDBJ databases">
        <title>Evolution of pathogenesis and genome organization in the Tremellales.</title>
        <authorList>
            <person name="Cuomo C."/>
            <person name="Litvintseva A."/>
            <person name="Heitman J."/>
            <person name="Chen Y."/>
            <person name="Sun S."/>
            <person name="Springer D."/>
            <person name="Dromer F."/>
            <person name="Young S."/>
            <person name="Zeng Q."/>
            <person name="Chapman S."/>
            <person name="Gujja S."/>
            <person name="Saif S."/>
            <person name="Birren B."/>
        </authorList>
    </citation>
    <scope>NUCLEOTIDE SEQUENCE [LARGE SCALE GENOMIC DNA]</scope>
    <source>
        <strain evidence="3">CBS 10435</strain>
    </source>
</reference>
<dbReference type="OrthoDB" id="4584900at2759"/>
<sequence>MLKNSLSILFTLLLTVQLISATAINRWDEEMPCKTNAECLKKGLPLRKPSPVVKRGALHPRQSNTVSSISVIRGQGVVGFLDRTPNANGQYTMTQDASQRIIVGEPSLSPGELKISNYVSNNGLSYVYLAAQIGPNSGGSILSASSYNYAVITASTSSFDSTSGPATPPNPSYTLYGVATGSTSPLETNTWYQTAAGSQNLFTNWVNSDGTTLSRPQIMYDTVNANFVITGCATCYQAQFPNNNAYAVSLDRAKVTT</sequence>
<name>A0A1B9IU05_9TREE</name>